<dbReference type="EMBL" id="FJUX01000207">
    <property type="protein sequence ID" value="CZT13723.1"/>
    <property type="molecule type" value="Genomic_DNA"/>
</dbReference>
<proteinExistence type="predicted"/>
<gene>
    <name evidence="1" type="ORF">RAG0_17214</name>
</gene>
<evidence type="ECO:0000313" key="1">
    <source>
        <dbReference type="EMBL" id="CZT13723.1"/>
    </source>
</evidence>
<dbReference type="AlphaFoldDB" id="A0A1E1LTA1"/>
<evidence type="ECO:0000313" key="2">
    <source>
        <dbReference type="Proteomes" id="UP000178912"/>
    </source>
</evidence>
<accession>A0A1E1LTA1</accession>
<keyword evidence="2" id="KW-1185">Reference proteome</keyword>
<name>A0A1E1LTA1_9HELO</name>
<protein>
    <submittedName>
        <fullName evidence="1">Uncharacterized protein</fullName>
    </submittedName>
</protein>
<dbReference type="Proteomes" id="UP000178912">
    <property type="component" value="Unassembled WGS sequence"/>
</dbReference>
<sequence>MPVLVRYYTESDTSYAGMPVNLGPGIYPSPHMIFSTKIHLVVLSAFWCQDESSAKNYAALKKAPVSALALRLRNAAALIKYSWNNDYTTIVSSLTALDSELSRLPAPSAIATSPSVTLSASTSITPQLPLAEATTKEIA</sequence>
<reference evidence="2" key="1">
    <citation type="submission" date="2016-03" db="EMBL/GenBank/DDBJ databases">
        <authorList>
            <person name="Guldener U."/>
        </authorList>
    </citation>
    <scope>NUCLEOTIDE SEQUENCE [LARGE SCALE GENOMIC DNA]</scope>
    <source>
        <strain evidence="2">04CH-RAC-A.6.1</strain>
    </source>
</reference>
<organism evidence="1 2">
    <name type="scientific">Rhynchosporium agropyri</name>
    <dbReference type="NCBI Taxonomy" id="914238"/>
    <lineage>
        <taxon>Eukaryota</taxon>
        <taxon>Fungi</taxon>
        <taxon>Dikarya</taxon>
        <taxon>Ascomycota</taxon>
        <taxon>Pezizomycotina</taxon>
        <taxon>Leotiomycetes</taxon>
        <taxon>Helotiales</taxon>
        <taxon>Ploettnerulaceae</taxon>
        <taxon>Rhynchosporium</taxon>
    </lineage>
</organism>